<dbReference type="GO" id="GO:0003677">
    <property type="term" value="F:DNA binding"/>
    <property type="evidence" value="ECO:0007669"/>
    <property type="project" value="InterPro"/>
</dbReference>
<dbReference type="OrthoDB" id="7067273at2"/>
<dbReference type="Proteomes" id="UP001055091">
    <property type="component" value="Unassembled WGS sequence"/>
</dbReference>
<accession>A0A174Q560</accession>
<dbReference type="EMBL" id="BQNJ01000002">
    <property type="protein sequence ID" value="GKH04251.1"/>
    <property type="molecule type" value="Genomic_DNA"/>
</dbReference>
<evidence type="ECO:0000313" key="5">
    <source>
        <dbReference type="Proteomes" id="UP001055091"/>
    </source>
</evidence>
<reference evidence="2" key="2">
    <citation type="submission" date="2022-01" db="EMBL/GenBank/DDBJ databases">
        <title>Novel bile acid biosynthetic pathways are enriched in the microbiome of centenarians.</title>
        <authorList>
            <person name="Sato Y."/>
            <person name="Atarashi K."/>
            <person name="Plichta R.D."/>
            <person name="Arai Y."/>
            <person name="Sasajima S."/>
            <person name="Kearney M.S."/>
            <person name="Suda W."/>
            <person name="Takeshita K."/>
            <person name="Sasaki T."/>
            <person name="Okamoto S."/>
            <person name="Skelly N.A."/>
            <person name="Okamura Y."/>
            <person name="Vlamakis H."/>
            <person name="Li Y."/>
            <person name="Tanoue T."/>
            <person name="Takei H."/>
            <person name="Nittono H."/>
            <person name="Narushima S."/>
            <person name="Irie J."/>
            <person name="Itoh H."/>
            <person name="Moriya K."/>
            <person name="Sugiura Y."/>
            <person name="Suematsu M."/>
            <person name="Moritoki N."/>
            <person name="Shibata S."/>
            <person name="Littman R.D."/>
            <person name="Fischbach A.M."/>
            <person name="Uwamino Y."/>
            <person name="Inoue T."/>
            <person name="Honda A."/>
            <person name="Hattori M."/>
            <person name="Murai T."/>
            <person name="Xavier J.R."/>
            <person name="Hirose N."/>
            <person name="Honda K."/>
        </authorList>
    </citation>
    <scope>NUCLEOTIDE SEQUENCE</scope>
    <source>
        <strain evidence="2">CE91-St55</strain>
    </source>
</reference>
<dbReference type="InterPro" id="IPR003173">
    <property type="entry name" value="PC4_C"/>
</dbReference>
<dbReference type="AlphaFoldDB" id="A0A174Q560"/>
<dbReference type="EMBL" id="WNME01000006">
    <property type="protein sequence ID" value="MUB63653.1"/>
    <property type="molecule type" value="Genomic_DNA"/>
</dbReference>
<dbReference type="Pfam" id="PF02229">
    <property type="entry name" value="PC4"/>
    <property type="match status" value="1"/>
</dbReference>
<organism evidence="2 5">
    <name type="scientific">Hungatella hathewayi</name>
    <dbReference type="NCBI Taxonomy" id="154046"/>
    <lineage>
        <taxon>Bacteria</taxon>
        <taxon>Bacillati</taxon>
        <taxon>Bacillota</taxon>
        <taxon>Clostridia</taxon>
        <taxon>Lachnospirales</taxon>
        <taxon>Lachnospiraceae</taxon>
        <taxon>Hungatella</taxon>
    </lineage>
</organism>
<dbReference type="Proteomes" id="UP000434223">
    <property type="component" value="Unassembled WGS sequence"/>
</dbReference>
<protein>
    <recommendedName>
        <fullName evidence="1">Transcriptional coactivator p15 (PC4) C-terminal domain-containing protein</fullName>
    </recommendedName>
</protein>
<dbReference type="InterPro" id="IPR017154">
    <property type="entry name" value="PC4-like"/>
</dbReference>
<proteinExistence type="predicted"/>
<evidence type="ECO:0000313" key="4">
    <source>
        <dbReference type="Proteomes" id="UP000434223"/>
    </source>
</evidence>
<dbReference type="PIRSF" id="PIRSF037246">
    <property type="entry name" value="UCP037246"/>
    <property type="match status" value="1"/>
</dbReference>
<dbReference type="RefSeq" id="WP_022031362.1">
    <property type="nucleotide sequence ID" value="NZ_BQNJ01000002.1"/>
</dbReference>
<evidence type="ECO:0000259" key="1">
    <source>
        <dbReference type="Pfam" id="PF02229"/>
    </source>
</evidence>
<evidence type="ECO:0000313" key="3">
    <source>
        <dbReference type="EMBL" id="MUB63653.1"/>
    </source>
</evidence>
<reference evidence="3 4" key="1">
    <citation type="submission" date="2019-09" db="EMBL/GenBank/DDBJ databases">
        <title>Draft genome sequencing of Hungatella hathewayi 123Y-2.</title>
        <authorList>
            <person name="Lv Q."/>
            <person name="Li S."/>
        </authorList>
    </citation>
    <scope>NUCLEOTIDE SEQUENCE [LARGE SCALE GENOMIC DNA]</scope>
    <source>
        <strain evidence="3 4">123Y-2</strain>
    </source>
</reference>
<dbReference type="GO" id="GO:0006355">
    <property type="term" value="P:regulation of DNA-templated transcription"/>
    <property type="evidence" value="ECO:0007669"/>
    <property type="project" value="InterPro"/>
</dbReference>
<sequence>MADIKYDIVKELGVLSENAKGWRKEVNLISWNGGVPKYDIRDWAPEHEKMGKGTTLSEEEIKKLKEILGEIL</sequence>
<dbReference type="Gene3D" id="2.30.31.70">
    <property type="match status" value="1"/>
</dbReference>
<gene>
    <name evidence="2" type="ORF">CE91St55_62320</name>
    <name evidence="3" type="ORF">GNE07_11355</name>
</gene>
<evidence type="ECO:0000313" key="2">
    <source>
        <dbReference type="EMBL" id="GKH04251.1"/>
    </source>
</evidence>
<comment type="caution">
    <text evidence="2">The sequence shown here is derived from an EMBL/GenBank/DDBJ whole genome shotgun (WGS) entry which is preliminary data.</text>
</comment>
<name>A0A174Q560_9FIRM</name>
<feature type="domain" description="Transcriptional coactivator p15 (PC4) C-terminal" evidence="1">
    <location>
        <begin position="20"/>
        <end position="67"/>
    </location>
</feature>